<feature type="coiled-coil region" evidence="1">
    <location>
        <begin position="39"/>
        <end position="66"/>
    </location>
</feature>
<sequence length="78" mass="9120">PGPCGPPCPLSHYADEHTKSIRHMESKMKILDCIIEQTINDLNKKMNEQYIHNKELEKRIQILTEKLGQIDDYELITK</sequence>
<name>A0A3G4ZVZ2_9VIRU</name>
<evidence type="ECO:0000313" key="2">
    <source>
        <dbReference type="EMBL" id="AYV78524.1"/>
    </source>
</evidence>
<reference evidence="2" key="1">
    <citation type="submission" date="2018-10" db="EMBL/GenBank/DDBJ databases">
        <title>Hidden diversity of soil giant viruses.</title>
        <authorList>
            <person name="Schulz F."/>
            <person name="Alteio L."/>
            <person name="Goudeau D."/>
            <person name="Ryan E.M."/>
            <person name="Malmstrom R.R."/>
            <person name="Blanchard J."/>
            <person name="Woyke T."/>
        </authorList>
    </citation>
    <scope>NUCLEOTIDE SEQUENCE</scope>
    <source>
        <strain evidence="2">EDV1</strain>
    </source>
</reference>
<dbReference type="EMBL" id="MK072081">
    <property type="protein sequence ID" value="AYV78524.1"/>
    <property type="molecule type" value="Genomic_DNA"/>
</dbReference>
<proteinExistence type="predicted"/>
<feature type="non-terminal residue" evidence="2">
    <location>
        <position position="1"/>
    </location>
</feature>
<accession>A0A3G4ZVZ2</accession>
<evidence type="ECO:0000256" key="1">
    <source>
        <dbReference type="SAM" id="Coils"/>
    </source>
</evidence>
<gene>
    <name evidence="2" type="ORF">Edafosvirus16_23</name>
</gene>
<keyword evidence="1" id="KW-0175">Coiled coil</keyword>
<organism evidence="2">
    <name type="scientific">Edafosvirus sp</name>
    <dbReference type="NCBI Taxonomy" id="2487765"/>
    <lineage>
        <taxon>Viruses</taxon>
        <taxon>Varidnaviria</taxon>
        <taxon>Bamfordvirae</taxon>
        <taxon>Nucleocytoviricota</taxon>
        <taxon>Megaviricetes</taxon>
        <taxon>Imitervirales</taxon>
        <taxon>Mimiviridae</taxon>
        <taxon>Klosneuvirinae</taxon>
    </lineage>
</organism>
<protein>
    <submittedName>
        <fullName evidence="2">Uncharacterized protein</fullName>
    </submittedName>
</protein>